<dbReference type="Proteomes" id="UP000054538">
    <property type="component" value="Unassembled WGS sequence"/>
</dbReference>
<sequence>MGVSNILLRHKGLLIKWIKFIGLISCPISKEMIGPCVFDPCEKHLSIRWVSHFLCHHQNHRLS</sequence>
<evidence type="ECO:0000313" key="2">
    <source>
        <dbReference type="Proteomes" id="UP000054538"/>
    </source>
</evidence>
<keyword evidence="2" id="KW-1185">Reference proteome</keyword>
<accession>A0A0D0C3V6</accession>
<protein>
    <submittedName>
        <fullName evidence="1">Uncharacterized protein</fullName>
    </submittedName>
</protein>
<evidence type="ECO:0000313" key="1">
    <source>
        <dbReference type="EMBL" id="KIK77837.1"/>
    </source>
</evidence>
<dbReference type="OrthoDB" id="3265672at2759"/>
<name>A0A0D0C3V6_9AGAM</name>
<gene>
    <name evidence="1" type="ORF">PAXRUDRAFT_165605</name>
</gene>
<dbReference type="AlphaFoldDB" id="A0A0D0C3V6"/>
<organism evidence="1 2">
    <name type="scientific">Paxillus rubicundulus Ve08.2h10</name>
    <dbReference type="NCBI Taxonomy" id="930991"/>
    <lineage>
        <taxon>Eukaryota</taxon>
        <taxon>Fungi</taxon>
        <taxon>Dikarya</taxon>
        <taxon>Basidiomycota</taxon>
        <taxon>Agaricomycotina</taxon>
        <taxon>Agaricomycetes</taxon>
        <taxon>Agaricomycetidae</taxon>
        <taxon>Boletales</taxon>
        <taxon>Paxilineae</taxon>
        <taxon>Paxillaceae</taxon>
        <taxon>Paxillus</taxon>
    </lineage>
</organism>
<reference evidence="1 2" key="1">
    <citation type="submission" date="2014-04" db="EMBL/GenBank/DDBJ databases">
        <authorList>
            <consortium name="DOE Joint Genome Institute"/>
            <person name="Kuo A."/>
            <person name="Kohler A."/>
            <person name="Jargeat P."/>
            <person name="Nagy L.G."/>
            <person name="Floudas D."/>
            <person name="Copeland A."/>
            <person name="Barry K.W."/>
            <person name="Cichocki N."/>
            <person name="Veneault-Fourrey C."/>
            <person name="LaButti K."/>
            <person name="Lindquist E.A."/>
            <person name="Lipzen A."/>
            <person name="Lundell T."/>
            <person name="Morin E."/>
            <person name="Murat C."/>
            <person name="Sun H."/>
            <person name="Tunlid A."/>
            <person name="Henrissat B."/>
            <person name="Grigoriev I.V."/>
            <person name="Hibbett D.S."/>
            <person name="Martin F."/>
            <person name="Nordberg H.P."/>
            <person name="Cantor M.N."/>
            <person name="Hua S.X."/>
        </authorList>
    </citation>
    <scope>NUCLEOTIDE SEQUENCE [LARGE SCALE GENOMIC DNA]</scope>
    <source>
        <strain evidence="1 2">Ve08.2h10</strain>
    </source>
</reference>
<dbReference type="InParanoid" id="A0A0D0C3V6"/>
<proteinExistence type="predicted"/>
<dbReference type="HOGENOM" id="CLU_208065_0_0_1"/>
<dbReference type="EMBL" id="KN826816">
    <property type="protein sequence ID" value="KIK77837.1"/>
    <property type="molecule type" value="Genomic_DNA"/>
</dbReference>
<reference evidence="2" key="2">
    <citation type="submission" date="2015-01" db="EMBL/GenBank/DDBJ databases">
        <title>Evolutionary Origins and Diversification of the Mycorrhizal Mutualists.</title>
        <authorList>
            <consortium name="DOE Joint Genome Institute"/>
            <consortium name="Mycorrhizal Genomics Consortium"/>
            <person name="Kohler A."/>
            <person name="Kuo A."/>
            <person name="Nagy L.G."/>
            <person name="Floudas D."/>
            <person name="Copeland A."/>
            <person name="Barry K.W."/>
            <person name="Cichocki N."/>
            <person name="Veneault-Fourrey C."/>
            <person name="LaButti K."/>
            <person name="Lindquist E.A."/>
            <person name="Lipzen A."/>
            <person name="Lundell T."/>
            <person name="Morin E."/>
            <person name="Murat C."/>
            <person name="Riley R."/>
            <person name="Ohm R."/>
            <person name="Sun H."/>
            <person name="Tunlid A."/>
            <person name="Henrissat B."/>
            <person name="Grigoriev I.V."/>
            <person name="Hibbett D.S."/>
            <person name="Martin F."/>
        </authorList>
    </citation>
    <scope>NUCLEOTIDE SEQUENCE [LARGE SCALE GENOMIC DNA]</scope>
    <source>
        <strain evidence="2">Ve08.2h10</strain>
    </source>
</reference>